<name>A0ABD2XPM2_9HYME</name>
<evidence type="ECO:0000313" key="9">
    <source>
        <dbReference type="EMBL" id="KAL3407325.1"/>
    </source>
</evidence>
<keyword evidence="7 8" id="KW-0472">Membrane</keyword>
<comment type="subcellular location">
    <subcellularLocation>
        <location evidence="8">Mitochondrion inner membrane</location>
        <topology evidence="8">Single-pass membrane protein</topology>
    </subcellularLocation>
    <subcellularLocation>
        <location evidence="1">Mitochondrion membrane</location>
        <topology evidence="1">Single-pass membrane protein</topology>
    </subcellularLocation>
</comment>
<comment type="similarity">
    <text evidence="2 8">Belongs to the TIM21 family.</text>
</comment>
<dbReference type="Proteomes" id="UP001627154">
    <property type="component" value="Unassembled WGS sequence"/>
</dbReference>
<keyword evidence="8" id="KW-0811">Translocation</keyword>
<evidence type="ECO:0000313" key="10">
    <source>
        <dbReference type="Proteomes" id="UP001627154"/>
    </source>
</evidence>
<keyword evidence="4" id="KW-0809">Transit peptide</keyword>
<evidence type="ECO:0000256" key="8">
    <source>
        <dbReference type="RuleBase" id="RU367142"/>
    </source>
</evidence>
<keyword evidence="3 8" id="KW-0812">Transmembrane</keyword>
<evidence type="ECO:0000256" key="5">
    <source>
        <dbReference type="ARBA" id="ARBA00022989"/>
    </source>
</evidence>
<sequence length="212" mass="24200">MIVSRFMAYSLQHKNIFSSTTSISAIKTIYYSPVNSFHLKSSTNQKAVTKSEQSGSDRQIQVSFGEKVKENTKSAWYLSVIIGGVAVTGLMFYAIFRELFSSKSPNSVYARASDYCINDPRVINILGEPIKAYGEETRRGRRGHVMHSIYEKDGAKHIRMKFYLQGSRKKATAHLEMKENANGKWIYRYLFIQTDDILKSVTVLEDNRDVEV</sequence>
<feature type="transmembrane region" description="Helical" evidence="8">
    <location>
        <begin position="75"/>
        <end position="96"/>
    </location>
</feature>
<dbReference type="PANTHER" id="PTHR13032">
    <property type="entry name" value="MITOCHONDRIAL IMPORT INNER MEMBRANE TRANSLOCASE SUBUNIT TIM21"/>
    <property type="match status" value="1"/>
</dbReference>
<evidence type="ECO:0000256" key="3">
    <source>
        <dbReference type="ARBA" id="ARBA00022692"/>
    </source>
</evidence>
<evidence type="ECO:0000256" key="4">
    <source>
        <dbReference type="ARBA" id="ARBA00022946"/>
    </source>
</evidence>
<dbReference type="GO" id="GO:0030150">
    <property type="term" value="P:protein import into mitochondrial matrix"/>
    <property type="evidence" value="ECO:0007669"/>
    <property type="project" value="UniProtKB-UniRule"/>
</dbReference>
<protein>
    <recommendedName>
        <fullName evidence="8">Mitochondrial import inner membrane translocase subunit Tim21</fullName>
    </recommendedName>
</protein>
<dbReference type="GO" id="GO:0005744">
    <property type="term" value="C:TIM23 mitochondrial import inner membrane translocase complex"/>
    <property type="evidence" value="ECO:0007669"/>
    <property type="project" value="UniProtKB-UniRule"/>
</dbReference>
<dbReference type="Gene3D" id="3.10.450.320">
    <property type="entry name" value="Mitochondrial import inner membrane translocase subunit Tim21"/>
    <property type="match status" value="1"/>
</dbReference>
<keyword evidence="8" id="KW-0813">Transport</keyword>
<evidence type="ECO:0000256" key="7">
    <source>
        <dbReference type="ARBA" id="ARBA00023136"/>
    </source>
</evidence>
<evidence type="ECO:0000256" key="6">
    <source>
        <dbReference type="ARBA" id="ARBA00023128"/>
    </source>
</evidence>
<gene>
    <name evidence="9" type="ORF">TKK_000588</name>
</gene>
<dbReference type="InterPro" id="IPR013261">
    <property type="entry name" value="Tim21"/>
</dbReference>
<comment type="subunit">
    <text evidence="8">Component of the TIM23 complex.</text>
</comment>
<dbReference type="InterPro" id="IPR038552">
    <property type="entry name" value="Tim21_IMS_sf"/>
</dbReference>
<organism evidence="9 10">
    <name type="scientific">Trichogramma kaykai</name>
    <dbReference type="NCBI Taxonomy" id="54128"/>
    <lineage>
        <taxon>Eukaryota</taxon>
        <taxon>Metazoa</taxon>
        <taxon>Ecdysozoa</taxon>
        <taxon>Arthropoda</taxon>
        <taxon>Hexapoda</taxon>
        <taxon>Insecta</taxon>
        <taxon>Pterygota</taxon>
        <taxon>Neoptera</taxon>
        <taxon>Endopterygota</taxon>
        <taxon>Hymenoptera</taxon>
        <taxon>Apocrita</taxon>
        <taxon>Proctotrupomorpha</taxon>
        <taxon>Chalcidoidea</taxon>
        <taxon>Trichogrammatidae</taxon>
        <taxon>Trichogramma</taxon>
    </lineage>
</organism>
<accession>A0ABD2XPM2</accession>
<keyword evidence="8" id="KW-0653">Protein transport</keyword>
<dbReference type="PANTHER" id="PTHR13032:SF6">
    <property type="entry name" value="MITOCHONDRIAL IMPORT INNER MEMBRANE TRANSLOCASE SUBUNIT TIM21"/>
    <property type="match status" value="1"/>
</dbReference>
<dbReference type="Pfam" id="PF08294">
    <property type="entry name" value="TIM21"/>
    <property type="match status" value="1"/>
</dbReference>
<proteinExistence type="inferred from homology"/>
<comment type="caution">
    <text evidence="9">The sequence shown here is derived from an EMBL/GenBank/DDBJ whole genome shotgun (WGS) entry which is preliminary data.</text>
</comment>
<keyword evidence="6 8" id="KW-0496">Mitochondrion</keyword>
<comment type="function">
    <text evidence="8">Essential component of the TIM23 complex, a complex that mediates the translocation of transit peptide-containing proteins across the mitochondrial inner membrane.</text>
</comment>
<dbReference type="EMBL" id="JBJJXI010000011">
    <property type="protein sequence ID" value="KAL3407325.1"/>
    <property type="molecule type" value="Genomic_DNA"/>
</dbReference>
<evidence type="ECO:0000256" key="1">
    <source>
        <dbReference type="ARBA" id="ARBA00004304"/>
    </source>
</evidence>
<dbReference type="AlphaFoldDB" id="A0ABD2XPM2"/>
<evidence type="ECO:0000256" key="2">
    <source>
        <dbReference type="ARBA" id="ARBA00010867"/>
    </source>
</evidence>
<keyword evidence="10" id="KW-1185">Reference proteome</keyword>
<reference evidence="9 10" key="1">
    <citation type="journal article" date="2024" name="bioRxiv">
        <title>A reference genome for Trichogramma kaykai: A tiny desert-dwelling parasitoid wasp with competing sex-ratio distorters.</title>
        <authorList>
            <person name="Culotta J."/>
            <person name="Lindsey A.R."/>
        </authorList>
    </citation>
    <scope>NUCLEOTIDE SEQUENCE [LARGE SCALE GENOMIC DNA]</scope>
    <source>
        <strain evidence="9 10">KSX58</strain>
    </source>
</reference>
<keyword evidence="8" id="KW-0999">Mitochondrion inner membrane</keyword>
<keyword evidence="5 8" id="KW-1133">Transmembrane helix</keyword>